<sequence length="160" mass="16245">MRRVIGTVTFAALCVGVLAACAPPEVDWVNAEAQAAAFQEERAADAPLGVTSMRISSGGSGPEEEPVVRLELAEPSRVDGFTVACFGDPASVVFFGYTVRQNSSWVGGEAAEVSCDGEETRVAPATPSEGVDAVSVTGQRTAGGGGVLVVLIDGEEAGGE</sequence>
<proteinExistence type="predicted"/>
<evidence type="ECO:0000256" key="1">
    <source>
        <dbReference type="SAM" id="SignalP"/>
    </source>
</evidence>
<dbReference type="EMBL" id="LAVO01000009">
    <property type="protein sequence ID" value="KOS10654.1"/>
    <property type="molecule type" value="Genomic_DNA"/>
</dbReference>
<dbReference type="AlphaFoldDB" id="A0A0M8MMS9"/>
<dbReference type="OrthoDB" id="4953239at2"/>
<keyword evidence="1" id="KW-0732">Signal</keyword>
<organism evidence="2 3">
    <name type="scientific">Microbacterium aurantiacum</name>
    <dbReference type="NCBI Taxonomy" id="162393"/>
    <lineage>
        <taxon>Bacteria</taxon>
        <taxon>Bacillati</taxon>
        <taxon>Actinomycetota</taxon>
        <taxon>Actinomycetes</taxon>
        <taxon>Micrococcales</taxon>
        <taxon>Microbacteriaceae</taxon>
        <taxon>Microbacterium</taxon>
    </lineage>
</organism>
<dbReference type="PATRIC" id="fig|84292.3.peg.1906"/>
<evidence type="ECO:0000313" key="3">
    <source>
        <dbReference type="Proteomes" id="UP000037737"/>
    </source>
</evidence>
<reference evidence="2" key="1">
    <citation type="submission" date="2015-04" db="EMBL/GenBank/DDBJ databases">
        <title>Complete genome sequence of Microbacterium chocolatum SIT 101, a bacterium enantioselectively hydrolyzing mesomeric diesters.</title>
        <authorList>
            <person name="Li X."/>
            <person name="Xu Y."/>
        </authorList>
    </citation>
    <scope>NUCLEOTIDE SEQUENCE [LARGE SCALE GENOMIC DNA]</scope>
    <source>
        <strain evidence="2">SIT 101</strain>
    </source>
</reference>
<accession>A0A0M8MMS9</accession>
<gene>
    <name evidence="2" type="ORF">XI38_09330</name>
</gene>
<name>A0A0M8MMS9_9MICO</name>
<dbReference type="PROSITE" id="PS51257">
    <property type="entry name" value="PROKAR_LIPOPROTEIN"/>
    <property type="match status" value="1"/>
</dbReference>
<comment type="caution">
    <text evidence="2">The sequence shown here is derived from an EMBL/GenBank/DDBJ whole genome shotgun (WGS) entry which is preliminary data.</text>
</comment>
<protein>
    <recommendedName>
        <fullName evidence="4">Lipoprotein</fullName>
    </recommendedName>
</protein>
<feature type="chain" id="PRO_5039543362" description="Lipoprotein" evidence="1">
    <location>
        <begin position="20"/>
        <end position="160"/>
    </location>
</feature>
<dbReference type="KEGG" id="mcw:A8L33_14650"/>
<feature type="signal peptide" evidence="1">
    <location>
        <begin position="1"/>
        <end position="19"/>
    </location>
</feature>
<keyword evidence="3" id="KW-1185">Reference proteome</keyword>
<dbReference type="Proteomes" id="UP000037737">
    <property type="component" value="Unassembled WGS sequence"/>
</dbReference>
<evidence type="ECO:0008006" key="4">
    <source>
        <dbReference type="Google" id="ProtNLM"/>
    </source>
</evidence>
<evidence type="ECO:0000313" key="2">
    <source>
        <dbReference type="EMBL" id="KOS10654.1"/>
    </source>
</evidence>